<dbReference type="InterPro" id="IPR008979">
    <property type="entry name" value="Galactose-bd-like_sf"/>
</dbReference>
<dbReference type="InterPro" id="IPR056737">
    <property type="entry name" value="Beta-prop_ATRN-MKLN-like"/>
</dbReference>
<keyword evidence="1" id="KW-0880">Kelch repeat</keyword>
<evidence type="ECO:0000313" key="7">
    <source>
        <dbReference type="Proteomes" id="UP000242146"/>
    </source>
</evidence>
<evidence type="ECO:0000256" key="3">
    <source>
        <dbReference type="SAM" id="MobiDB-lite"/>
    </source>
</evidence>
<dbReference type="SUPFAM" id="SSF117281">
    <property type="entry name" value="Kelch motif"/>
    <property type="match status" value="1"/>
</dbReference>
<dbReference type="Pfam" id="PF24981">
    <property type="entry name" value="Beta-prop_ATRN-LZTR1"/>
    <property type="match status" value="1"/>
</dbReference>
<dbReference type="PANTHER" id="PTHR15526:SF5">
    <property type="entry name" value="MUSKELIN"/>
    <property type="match status" value="1"/>
</dbReference>
<dbReference type="AlphaFoldDB" id="A0A1X2GCG5"/>
<accession>A0A1X2GCG5</accession>
<feature type="domain" description="Attractin/MKLN-like beta-propeller" evidence="5">
    <location>
        <begin position="282"/>
        <end position="461"/>
    </location>
</feature>
<dbReference type="Pfam" id="PF06588">
    <property type="entry name" value="Muskelin_N"/>
    <property type="match status" value="1"/>
</dbReference>
<feature type="domain" description="Muskelin N-terminal" evidence="4">
    <location>
        <begin position="41"/>
        <end position="234"/>
    </location>
</feature>
<feature type="region of interest" description="Disordered" evidence="3">
    <location>
        <begin position="1"/>
        <end position="23"/>
    </location>
</feature>
<evidence type="ECO:0000259" key="5">
    <source>
        <dbReference type="Pfam" id="PF24981"/>
    </source>
</evidence>
<dbReference type="Proteomes" id="UP000242146">
    <property type="component" value="Unassembled WGS sequence"/>
</dbReference>
<evidence type="ECO:0000313" key="6">
    <source>
        <dbReference type="EMBL" id="ORX50570.1"/>
    </source>
</evidence>
<proteinExistence type="predicted"/>
<sequence>MKNHVEQAISPHPIPGVQGNGIQKKERVRPTLHLLDQMIKTVLPYHIHAYSSHSGNYHPRSIIENKPTDQASRWSSGTHDQDQFITLSFVTPVVAQSITFGKFHRAHVCNLKEFKVYGGPNFENMMELLHAGLKNDTELESFELRTHSNHMVFPIQYLKIVPLATFGANFNYSIWYVQVQGVKDRKIMTNVVAQYHQYQEFQTTRLCLKHFRQRNMMHLFDLLQQRTGVTLEHPLLTQMHTQLVQLGDFEGAETILQQLHQQGIYQHNCQDAPYRASWRRIWATNQDGDTPCPRGGHQMCIDIDDRKIYLLGGWSGSEELADFWQYDIEREQWHLLANDTQLFGGPCARSCHKMVFDPKTRSIFVIGRYVECQAVQDQRQSADFFRYYCDQQQWVKISDNTTQEKGPGMIFDHQMCLDGTIDTLYVFGGRKVSYDSTVHVYSGLYAYHIPSNCWRLVRADSSGSPVPNEEEDLRTMKSRVGHSMLFHPGRRQLSIFAGQRVKEYLSDMFTYSIDTNTVREISQDISREGGPDAGSTHRATMDPVKNEIYVLSGYMKNQGGGTVKNGLWVYDMNRNEWTKVYQNHNINDLKHMEPCPRFAHQMVYDPITQTQFIFGGNPGDQECSNKRLDDFWQLTLTRPNPEDVLRRSMYLVRMQNLKEKCSESSDDSLLEALDYLRTKLTPLVNHDNVQELHEFRQLCARLCLSANASEINNGPEKQDTDVIAQRNDIFDRLLAFVPDDMKEPAEQLLDAVKLR</sequence>
<dbReference type="EMBL" id="MCGT01000023">
    <property type="protein sequence ID" value="ORX50570.1"/>
    <property type="molecule type" value="Genomic_DNA"/>
</dbReference>
<name>A0A1X2GCG5_9FUNG</name>
<protein>
    <submittedName>
        <fullName evidence="6">Uncharacterized protein</fullName>
    </submittedName>
</protein>
<dbReference type="Gene3D" id="2.120.10.80">
    <property type="entry name" value="Kelch-type beta propeller"/>
    <property type="match status" value="2"/>
</dbReference>
<reference evidence="6 7" key="1">
    <citation type="submission" date="2016-07" db="EMBL/GenBank/DDBJ databases">
        <title>Pervasive Adenine N6-methylation of Active Genes in Fungi.</title>
        <authorList>
            <consortium name="DOE Joint Genome Institute"/>
            <person name="Mondo S.J."/>
            <person name="Dannebaum R.O."/>
            <person name="Kuo R.C."/>
            <person name="Labutti K."/>
            <person name="Haridas S."/>
            <person name="Kuo A."/>
            <person name="Salamov A."/>
            <person name="Ahrendt S.R."/>
            <person name="Lipzen A."/>
            <person name="Sullivan W."/>
            <person name="Andreopoulos W.B."/>
            <person name="Clum A."/>
            <person name="Lindquist E."/>
            <person name="Daum C."/>
            <person name="Ramamoorthy G.K."/>
            <person name="Gryganskyi A."/>
            <person name="Culley D."/>
            <person name="Magnuson J.K."/>
            <person name="James T.Y."/>
            <person name="O'Malley M.A."/>
            <person name="Stajich J.E."/>
            <person name="Spatafora J.W."/>
            <person name="Visel A."/>
            <person name="Grigoriev I.V."/>
        </authorList>
    </citation>
    <scope>NUCLEOTIDE SEQUENCE [LARGE SCALE GENOMIC DNA]</scope>
    <source>
        <strain evidence="6 7">NRRL 3301</strain>
    </source>
</reference>
<keyword evidence="2" id="KW-0677">Repeat</keyword>
<keyword evidence="7" id="KW-1185">Reference proteome</keyword>
<dbReference type="InterPro" id="IPR015915">
    <property type="entry name" value="Kelch-typ_b-propeller"/>
</dbReference>
<evidence type="ECO:0000259" key="4">
    <source>
        <dbReference type="Pfam" id="PF06588"/>
    </source>
</evidence>
<dbReference type="SUPFAM" id="SSF50965">
    <property type="entry name" value="Galactose oxidase, central domain"/>
    <property type="match status" value="1"/>
</dbReference>
<evidence type="ECO:0000256" key="1">
    <source>
        <dbReference type="ARBA" id="ARBA00022441"/>
    </source>
</evidence>
<dbReference type="InterPro" id="IPR052456">
    <property type="entry name" value="CTLH_complex_component"/>
</dbReference>
<evidence type="ECO:0000256" key="2">
    <source>
        <dbReference type="ARBA" id="ARBA00022737"/>
    </source>
</evidence>
<organism evidence="6 7">
    <name type="scientific">Hesseltinella vesiculosa</name>
    <dbReference type="NCBI Taxonomy" id="101127"/>
    <lineage>
        <taxon>Eukaryota</taxon>
        <taxon>Fungi</taxon>
        <taxon>Fungi incertae sedis</taxon>
        <taxon>Mucoromycota</taxon>
        <taxon>Mucoromycotina</taxon>
        <taxon>Mucoromycetes</taxon>
        <taxon>Mucorales</taxon>
        <taxon>Cunninghamellaceae</taxon>
        <taxon>Hesseltinella</taxon>
    </lineage>
</organism>
<dbReference type="InterPro" id="IPR010565">
    <property type="entry name" value="Muskelin_N"/>
</dbReference>
<dbReference type="SUPFAM" id="SSF49785">
    <property type="entry name" value="Galactose-binding domain-like"/>
    <property type="match status" value="1"/>
</dbReference>
<gene>
    <name evidence="6" type="ORF">DM01DRAFT_1384804</name>
</gene>
<dbReference type="PANTHER" id="PTHR15526">
    <property type="entry name" value="MUSKELIN"/>
    <property type="match status" value="1"/>
</dbReference>
<dbReference type="GO" id="GO:0005737">
    <property type="term" value="C:cytoplasm"/>
    <property type="evidence" value="ECO:0007669"/>
    <property type="project" value="TreeGrafter"/>
</dbReference>
<dbReference type="Gene3D" id="2.60.120.260">
    <property type="entry name" value="Galactose-binding domain-like"/>
    <property type="match status" value="1"/>
</dbReference>
<comment type="caution">
    <text evidence="6">The sequence shown here is derived from an EMBL/GenBank/DDBJ whole genome shotgun (WGS) entry which is preliminary data.</text>
</comment>
<dbReference type="STRING" id="101127.A0A1X2GCG5"/>
<dbReference type="OrthoDB" id="10052615at2759"/>
<dbReference type="InterPro" id="IPR011043">
    <property type="entry name" value="Gal_Oxase/kelch_b-propeller"/>
</dbReference>